<organism evidence="1 2">
    <name type="scientific">Rhodonellum ikkaensis</name>
    <dbReference type="NCBI Taxonomy" id="336829"/>
    <lineage>
        <taxon>Bacteria</taxon>
        <taxon>Pseudomonadati</taxon>
        <taxon>Bacteroidota</taxon>
        <taxon>Cytophagia</taxon>
        <taxon>Cytophagales</taxon>
        <taxon>Cytophagaceae</taxon>
        <taxon>Rhodonellum</taxon>
    </lineage>
</organism>
<accession>A0A1H3R1U1</accession>
<dbReference type="EMBL" id="FNQC01000007">
    <property type="protein sequence ID" value="SDZ18919.1"/>
    <property type="molecule type" value="Genomic_DNA"/>
</dbReference>
<dbReference type="Proteomes" id="UP000199663">
    <property type="component" value="Unassembled WGS sequence"/>
</dbReference>
<protein>
    <submittedName>
        <fullName evidence="1">Uncharacterized protein</fullName>
    </submittedName>
</protein>
<comment type="caution">
    <text evidence="1">The sequence shown here is derived from an EMBL/GenBank/DDBJ whole genome shotgun (WGS) entry which is preliminary data.</text>
</comment>
<evidence type="ECO:0000313" key="1">
    <source>
        <dbReference type="EMBL" id="SDZ18919.1"/>
    </source>
</evidence>
<keyword evidence="2" id="KW-1185">Reference proteome</keyword>
<reference evidence="1 2" key="1">
    <citation type="submission" date="2016-10" db="EMBL/GenBank/DDBJ databases">
        <authorList>
            <person name="Varghese N."/>
            <person name="Submissions S."/>
        </authorList>
    </citation>
    <scope>NUCLEOTIDE SEQUENCE [LARGE SCALE GENOMIC DNA]</scope>
    <source>
        <strain evidence="1 2">DSM 17997</strain>
    </source>
</reference>
<sequence length="85" mass="10232">MTDARNPKTLNPYMHNQFYSIQKLIKNQTVIYKYFLHHIGEMRYSPNSLIFFQLQTYLETHCLFRVNSRNIFGLRSSISPFSMHL</sequence>
<evidence type="ECO:0000313" key="2">
    <source>
        <dbReference type="Proteomes" id="UP000199663"/>
    </source>
</evidence>
<name>A0A1H3R1U1_9BACT</name>
<proteinExistence type="predicted"/>
<gene>
    <name evidence="1" type="ORF">SAMN05444412_107102</name>
</gene>